<dbReference type="RefSeq" id="WP_235056481.1">
    <property type="nucleotide sequence ID" value="NZ_JAKFHA010000027.1"/>
</dbReference>
<feature type="domain" description="Gfo/Idh/MocA-like oxidoreductase N-terminal" evidence="1">
    <location>
        <begin position="6"/>
        <end position="118"/>
    </location>
</feature>
<dbReference type="PANTHER" id="PTHR43377">
    <property type="entry name" value="BILIVERDIN REDUCTASE A"/>
    <property type="match status" value="1"/>
</dbReference>
<dbReference type="GO" id="GO:0000166">
    <property type="term" value="F:nucleotide binding"/>
    <property type="evidence" value="ECO:0007669"/>
    <property type="project" value="InterPro"/>
</dbReference>
<dbReference type="AlphaFoldDB" id="A0AA41Q6E6"/>
<dbReference type="PANTHER" id="PTHR43377:SF1">
    <property type="entry name" value="BILIVERDIN REDUCTASE A"/>
    <property type="match status" value="1"/>
</dbReference>
<sequence>MSGSVQVGLVGLGHIAETHLEVLAGLPDVSLDFTVDPHPDGPVDFRGGTPPHYGGVAEALEVHQPDLVVIATPTDTHADLAEQALALSSARVLVEKPLVHDLAALDRLRALDAKADVRGRVFTAHHFAFSPEVRWAAQQLGEHPEWGPVTTITSAFHDPYILRGEQAFASYGSSWMDSGINQLSVLAGLVDLTSLTSATQLDGGASAWCTFAFKSRGATGTARLRTSWLTGSSSKETVIAFGESGVEVWIDHTAMTGFAARGETLLAAHTDDGRTPRKHAHYRPLYESLLSDHPDTVLGFDAAVTVTQLHHATPPASAVE</sequence>
<dbReference type="EMBL" id="JAKFHA010000027">
    <property type="protein sequence ID" value="MCF2531830.1"/>
    <property type="molecule type" value="Genomic_DNA"/>
</dbReference>
<dbReference type="SUPFAM" id="SSF51735">
    <property type="entry name" value="NAD(P)-binding Rossmann-fold domains"/>
    <property type="match status" value="1"/>
</dbReference>
<dbReference type="InterPro" id="IPR051450">
    <property type="entry name" value="Gfo/Idh/MocA_Oxidoreductases"/>
</dbReference>
<gene>
    <name evidence="2" type="ORF">LZ495_32070</name>
</gene>
<evidence type="ECO:0000313" key="2">
    <source>
        <dbReference type="EMBL" id="MCF2531830.1"/>
    </source>
</evidence>
<organism evidence="2 3">
    <name type="scientific">Yinghuangia soli</name>
    <dbReference type="NCBI Taxonomy" id="2908204"/>
    <lineage>
        <taxon>Bacteria</taxon>
        <taxon>Bacillati</taxon>
        <taxon>Actinomycetota</taxon>
        <taxon>Actinomycetes</taxon>
        <taxon>Kitasatosporales</taxon>
        <taxon>Streptomycetaceae</taxon>
        <taxon>Yinghuangia</taxon>
    </lineage>
</organism>
<dbReference type="Gene3D" id="3.30.360.10">
    <property type="entry name" value="Dihydrodipicolinate Reductase, domain 2"/>
    <property type="match status" value="1"/>
</dbReference>
<comment type="caution">
    <text evidence="2">The sequence shown here is derived from an EMBL/GenBank/DDBJ whole genome shotgun (WGS) entry which is preliminary data.</text>
</comment>
<dbReference type="Proteomes" id="UP001165378">
    <property type="component" value="Unassembled WGS sequence"/>
</dbReference>
<dbReference type="InterPro" id="IPR036291">
    <property type="entry name" value="NAD(P)-bd_dom_sf"/>
</dbReference>
<evidence type="ECO:0000259" key="1">
    <source>
        <dbReference type="Pfam" id="PF01408"/>
    </source>
</evidence>
<reference evidence="2" key="1">
    <citation type="submission" date="2022-01" db="EMBL/GenBank/DDBJ databases">
        <title>Genome-Based Taxonomic Classification of the Phylum Actinobacteria.</title>
        <authorList>
            <person name="Gao Y."/>
        </authorList>
    </citation>
    <scope>NUCLEOTIDE SEQUENCE</scope>
    <source>
        <strain evidence="2">KLBMP 8922</strain>
    </source>
</reference>
<proteinExistence type="predicted"/>
<keyword evidence="3" id="KW-1185">Reference proteome</keyword>
<dbReference type="InterPro" id="IPR000683">
    <property type="entry name" value="Gfo/Idh/MocA-like_OxRdtase_N"/>
</dbReference>
<protein>
    <submittedName>
        <fullName evidence="2">Gfo/Idh/MocA family oxidoreductase</fullName>
    </submittedName>
</protein>
<accession>A0AA41Q6E6</accession>
<evidence type="ECO:0000313" key="3">
    <source>
        <dbReference type="Proteomes" id="UP001165378"/>
    </source>
</evidence>
<name>A0AA41Q6E6_9ACTN</name>
<dbReference type="Pfam" id="PF01408">
    <property type="entry name" value="GFO_IDH_MocA"/>
    <property type="match status" value="1"/>
</dbReference>
<dbReference type="Gene3D" id="3.40.50.720">
    <property type="entry name" value="NAD(P)-binding Rossmann-like Domain"/>
    <property type="match status" value="1"/>
</dbReference>